<reference evidence="1" key="2">
    <citation type="submission" date="2020-09" db="EMBL/GenBank/DDBJ databases">
        <authorList>
            <person name="Sun Q."/>
            <person name="Zhou Y."/>
        </authorList>
    </citation>
    <scope>NUCLEOTIDE SEQUENCE</scope>
    <source>
        <strain evidence="1">CGMCC 1.15360</strain>
    </source>
</reference>
<dbReference type="AlphaFoldDB" id="A0A917DXT0"/>
<evidence type="ECO:0000313" key="1">
    <source>
        <dbReference type="EMBL" id="GGD76859.1"/>
    </source>
</evidence>
<keyword evidence="2" id="KW-1185">Reference proteome</keyword>
<accession>A0A917DXT0</accession>
<comment type="caution">
    <text evidence="1">The sequence shown here is derived from an EMBL/GenBank/DDBJ whole genome shotgun (WGS) entry which is preliminary data.</text>
</comment>
<dbReference type="EMBL" id="BMIP01000007">
    <property type="protein sequence ID" value="GGD76859.1"/>
    <property type="molecule type" value="Genomic_DNA"/>
</dbReference>
<evidence type="ECO:0000313" key="2">
    <source>
        <dbReference type="Proteomes" id="UP000612349"/>
    </source>
</evidence>
<proteinExistence type="predicted"/>
<dbReference type="Proteomes" id="UP000612349">
    <property type="component" value="Unassembled WGS sequence"/>
</dbReference>
<organism evidence="1 2">
    <name type="scientific">Croceicoccus mobilis</name>
    <dbReference type="NCBI Taxonomy" id="1703339"/>
    <lineage>
        <taxon>Bacteria</taxon>
        <taxon>Pseudomonadati</taxon>
        <taxon>Pseudomonadota</taxon>
        <taxon>Alphaproteobacteria</taxon>
        <taxon>Sphingomonadales</taxon>
        <taxon>Erythrobacteraceae</taxon>
        <taxon>Croceicoccus</taxon>
    </lineage>
</organism>
<gene>
    <name evidence="1" type="ORF">GCM10010990_28210</name>
</gene>
<sequence length="895" mass="99202">MGSRRVGLMILELEQTVHGYRRGHELLAGGKGLPKADLTELLRLSDLSGSMIEPKFDDYLTLYPLPSRSHYCIARTWQDVDAPRRGCVFTHSILVPMDDWADGLSAFAVAALHRRPSNANLASFEAATPPIELGPNAANSYASKSGGPPEGPLHDFIVKYYEKQKIPIVWPFIDAAWTDDLLLRVADLGHGPLRSRFAGCSYALQSKATAERVFDLMLVPRKAMGRFSEVSPSNIVDNTATVGASVENAAQFGGSYGLAEALLNGSPDLTQLIREAGGTLPASRDTIVKLVRISEMREMSKNASSGILAELDLWNAIAPTADVAIKAKRSALLEAWSRLKELEPDDRMNFLMSVLQRAMRPSMRQAYAETRPNWVGSVSISAEETSDGVALLAERRNAPAPFVALVAKSLVKDLRITSETLPALAVIDRRTARRMIAHQPTLPKIILDAADATSQGRAFADRVSSWLNDGMAGRARRAKIHLLGSRWILLHDDLAKTVLTDLEETDVHTLLETVARNPTSYSIPIRKLLADCVKRARKKAAAHYVREGLRHHEELALAEMSASGFEEVLKILDRTRDIGDAELAVDFLRGFLQSSKLVPTQSEADRMFDLLVADPASDDEILSGLARRVSARKVGAVKVITPRLVETRKTLARRRFEFVLRSRFEKGMVDAKFSEAVAELARDGAVDRRLVDAMIDRMLSIAADGKPRKLWSSTKILLQGLPPRTFEIAPDLLLQLAGRTAKSFDDEIVALWLDILGITKERSPARWKSLAIASLVLAERERKAPMGPIVAATFAPYYASLPKGRKSNWLLDPFGFFEVPDRRKEAAGQIIEWFHDSTWSPAFLALAASNAGILEKVLKIARSQKRHTLIDRMRNDLRQRRMKMLDLRVTDFVET</sequence>
<dbReference type="Pfam" id="PF20012">
    <property type="entry name" value="GAP1-N1"/>
    <property type="match status" value="1"/>
</dbReference>
<protein>
    <submittedName>
        <fullName evidence="1">Uncharacterized protein</fullName>
    </submittedName>
</protein>
<reference evidence="1" key="1">
    <citation type="journal article" date="2014" name="Int. J. Syst. Evol. Microbiol.">
        <title>Complete genome sequence of Corynebacterium casei LMG S-19264T (=DSM 44701T), isolated from a smear-ripened cheese.</title>
        <authorList>
            <consortium name="US DOE Joint Genome Institute (JGI-PGF)"/>
            <person name="Walter F."/>
            <person name="Albersmeier A."/>
            <person name="Kalinowski J."/>
            <person name="Ruckert C."/>
        </authorList>
    </citation>
    <scope>NUCLEOTIDE SEQUENCE</scope>
    <source>
        <strain evidence="1">CGMCC 1.15360</strain>
    </source>
</reference>
<name>A0A917DXT0_9SPHN</name>